<accession>A0A0F7SRF3</accession>
<dbReference type="GO" id="GO:0030151">
    <property type="term" value="F:molybdenum ion binding"/>
    <property type="evidence" value="ECO:0007669"/>
    <property type="project" value="InterPro"/>
</dbReference>
<dbReference type="AlphaFoldDB" id="A0A0F7SRF3"/>
<dbReference type="PROSITE" id="PS51340">
    <property type="entry name" value="MOSC"/>
    <property type="match status" value="1"/>
</dbReference>
<reference evidence="2" key="1">
    <citation type="submission" date="2014-08" db="EMBL/GenBank/DDBJ databases">
        <authorList>
            <person name="Sharma Rahul"/>
            <person name="Thines Marco"/>
        </authorList>
    </citation>
    <scope>NUCLEOTIDE SEQUENCE</scope>
</reference>
<feature type="domain" description="MOSC" evidence="1">
    <location>
        <begin position="47"/>
        <end position="239"/>
    </location>
</feature>
<organism evidence="2">
    <name type="scientific">Phaffia rhodozyma</name>
    <name type="common">Yeast</name>
    <name type="synonym">Xanthophyllomyces dendrorhous</name>
    <dbReference type="NCBI Taxonomy" id="264483"/>
    <lineage>
        <taxon>Eukaryota</taxon>
        <taxon>Fungi</taxon>
        <taxon>Dikarya</taxon>
        <taxon>Basidiomycota</taxon>
        <taxon>Agaricomycotina</taxon>
        <taxon>Tremellomycetes</taxon>
        <taxon>Cystofilobasidiales</taxon>
        <taxon>Mrakiaceae</taxon>
        <taxon>Phaffia</taxon>
    </lineage>
</organism>
<proteinExistence type="predicted"/>
<evidence type="ECO:0000313" key="2">
    <source>
        <dbReference type="EMBL" id="CED82638.1"/>
    </source>
</evidence>
<name>A0A0F7SRF3_PHARH</name>
<dbReference type="GO" id="GO:0030170">
    <property type="term" value="F:pyridoxal phosphate binding"/>
    <property type="evidence" value="ECO:0007669"/>
    <property type="project" value="InterPro"/>
</dbReference>
<evidence type="ECO:0000259" key="1">
    <source>
        <dbReference type="PROSITE" id="PS51340"/>
    </source>
</evidence>
<dbReference type="InterPro" id="IPR005302">
    <property type="entry name" value="MoCF_Sase_C"/>
</dbReference>
<dbReference type="EMBL" id="LN483124">
    <property type="protein sequence ID" value="CED82638.1"/>
    <property type="molecule type" value="Genomic_DNA"/>
</dbReference>
<sequence>MGQVIRFQDLNLWSLTLTGVSPPPDDPSNEILSKFFGRPVRICQKSGDVRGPGKKAPSSGLGYSKSTTAFADTYPLHMISLQSLRSIARSITDLTPSIPGSTENEFDFSINNAIQRLRPNIVVDLDDGSEPDDIQGAFEEDKWGRLELIHLTGESGGDDILVVGECVRCTLPNVDPDTGVRHPTLPHKVISSERPKKVDEFVGVLCPLLGVYAIPIARNETNGLDPEGVWRVGDRVKVKNIVDRSI</sequence>
<dbReference type="Pfam" id="PF03473">
    <property type="entry name" value="MOSC"/>
    <property type="match status" value="1"/>
</dbReference>
<dbReference type="GO" id="GO:0003824">
    <property type="term" value="F:catalytic activity"/>
    <property type="evidence" value="ECO:0007669"/>
    <property type="project" value="InterPro"/>
</dbReference>
<protein>
    <submittedName>
        <fullName evidence="2">Molybdenum cofactor sulfurase</fullName>
    </submittedName>
</protein>